<evidence type="ECO:0000256" key="1">
    <source>
        <dbReference type="SAM" id="MobiDB-lite"/>
    </source>
</evidence>
<protein>
    <submittedName>
        <fullName evidence="2">Uncharacterized protein</fullName>
    </submittedName>
</protein>
<proteinExistence type="predicted"/>
<reference evidence="2" key="1">
    <citation type="submission" date="2022-07" db="EMBL/GenBank/DDBJ databases">
        <authorList>
            <person name="Macas J."/>
            <person name="Novak P."/>
            <person name="Neumann P."/>
        </authorList>
    </citation>
    <scope>NUCLEOTIDE SEQUENCE</scope>
</reference>
<gene>
    <name evidence="2" type="ORF">CEURO_LOCUS6432</name>
</gene>
<dbReference type="Proteomes" id="UP001152484">
    <property type="component" value="Unassembled WGS sequence"/>
</dbReference>
<dbReference type="AlphaFoldDB" id="A0A9P1E469"/>
<organism evidence="2 3">
    <name type="scientific">Cuscuta europaea</name>
    <name type="common">European dodder</name>
    <dbReference type="NCBI Taxonomy" id="41803"/>
    <lineage>
        <taxon>Eukaryota</taxon>
        <taxon>Viridiplantae</taxon>
        <taxon>Streptophyta</taxon>
        <taxon>Embryophyta</taxon>
        <taxon>Tracheophyta</taxon>
        <taxon>Spermatophyta</taxon>
        <taxon>Magnoliopsida</taxon>
        <taxon>eudicotyledons</taxon>
        <taxon>Gunneridae</taxon>
        <taxon>Pentapetalae</taxon>
        <taxon>asterids</taxon>
        <taxon>lamiids</taxon>
        <taxon>Solanales</taxon>
        <taxon>Convolvulaceae</taxon>
        <taxon>Cuscuteae</taxon>
        <taxon>Cuscuta</taxon>
        <taxon>Cuscuta subgen. Cuscuta</taxon>
    </lineage>
</organism>
<name>A0A9P1E469_CUSEU</name>
<feature type="region of interest" description="Disordered" evidence="1">
    <location>
        <begin position="85"/>
        <end position="114"/>
    </location>
</feature>
<feature type="compositionally biased region" description="Polar residues" evidence="1">
    <location>
        <begin position="152"/>
        <end position="171"/>
    </location>
</feature>
<comment type="caution">
    <text evidence="2">The sequence shown here is derived from an EMBL/GenBank/DDBJ whole genome shotgun (WGS) entry which is preliminary data.</text>
</comment>
<feature type="region of interest" description="Disordered" evidence="1">
    <location>
        <begin position="141"/>
        <end position="171"/>
    </location>
</feature>
<accession>A0A9P1E469</accession>
<keyword evidence="3" id="KW-1185">Reference proteome</keyword>
<evidence type="ECO:0000313" key="2">
    <source>
        <dbReference type="EMBL" id="CAH9077749.1"/>
    </source>
</evidence>
<evidence type="ECO:0000313" key="3">
    <source>
        <dbReference type="Proteomes" id="UP001152484"/>
    </source>
</evidence>
<sequence>MCSPARTLLRSCASSSCSPLETGEQYSALENWKDQRLTRSGEWRTKEAHEKYTQMSKEYQTHLGQTGSWSSINEIDIMNQNMKRHRGCQSGVGPTLSKGASRRMEDDTTSTFQDHRDVQISELKANQELMLRALQQSIPGFQLPPRSFANDVHSTSSANQTDQSLNEDNQD</sequence>
<dbReference type="EMBL" id="CAMAPE010000010">
    <property type="protein sequence ID" value="CAH9077749.1"/>
    <property type="molecule type" value="Genomic_DNA"/>
</dbReference>